<evidence type="ECO:0000256" key="1">
    <source>
        <dbReference type="SAM" id="SignalP"/>
    </source>
</evidence>
<evidence type="ECO:0000313" key="3">
    <source>
        <dbReference type="Proteomes" id="UP001199916"/>
    </source>
</evidence>
<name>A0ABS8YSA1_9BACL</name>
<comment type="caution">
    <text evidence="2">The sequence shown here is derived from an EMBL/GenBank/DDBJ whole genome shotgun (WGS) entry which is preliminary data.</text>
</comment>
<proteinExistence type="predicted"/>
<organism evidence="2 3">
    <name type="scientific">Paenibacillus profundus</name>
    <dbReference type="NCBI Taxonomy" id="1173085"/>
    <lineage>
        <taxon>Bacteria</taxon>
        <taxon>Bacillati</taxon>
        <taxon>Bacillota</taxon>
        <taxon>Bacilli</taxon>
        <taxon>Bacillales</taxon>
        <taxon>Paenibacillaceae</taxon>
        <taxon>Paenibacillus</taxon>
    </lineage>
</organism>
<keyword evidence="3" id="KW-1185">Reference proteome</keyword>
<gene>
    <name evidence="2" type="ORF">LQV63_28565</name>
</gene>
<evidence type="ECO:0000313" key="2">
    <source>
        <dbReference type="EMBL" id="MCE5173220.1"/>
    </source>
</evidence>
<accession>A0ABS8YSA1</accession>
<protein>
    <submittedName>
        <fullName evidence="2">Uncharacterized protein</fullName>
    </submittedName>
</protein>
<feature type="chain" id="PRO_5047017327" evidence="1">
    <location>
        <begin position="30"/>
        <end position="85"/>
    </location>
</feature>
<reference evidence="2 3" key="1">
    <citation type="submission" date="2021-11" db="EMBL/GenBank/DDBJ databases">
        <title>Draft genome sequence of Paenibacillus profundus YoMME, a new Gram-positive bacteria with exoelectrogenic properties.</title>
        <authorList>
            <person name="Hubenova Y."/>
            <person name="Hubenova E."/>
            <person name="Manasiev Y."/>
            <person name="Peykov S."/>
            <person name="Mitov M."/>
        </authorList>
    </citation>
    <scope>NUCLEOTIDE SEQUENCE [LARGE SCALE GENOMIC DNA]</scope>
    <source>
        <strain evidence="2 3">YoMME</strain>
    </source>
</reference>
<sequence>MKTNMKMIMFSTICSMTLAISLFSTPIFAESAVAPSSEKSEPSPNPQIVTASFTQHDLDLLSRTGIPLDGDSYIIVALSVLRVQC</sequence>
<dbReference type="RefSeq" id="WP_233699204.1">
    <property type="nucleotide sequence ID" value="NZ_JAJNBZ010000044.1"/>
</dbReference>
<feature type="signal peptide" evidence="1">
    <location>
        <begin position="1"/>
        <end position="29"/>
    </location>
</feature>
<dbReference type="Proteomes" id="UP001199916">
    <property type="component" value="Unassembled WGS sequence"/>
</dbReference>
<keyword evidence="1" id="KW-0732">Signal</keyword>
<dbReference type="EMBL" id="JAJNBZ010000044">
    <property type="protein sequence ID" value="MCE5173220.1"/>
    <property type="molecule type" value="Genomic_DNA"/>
</dbReference>